<feature type="compositionally biased region" description="Acidic residues" evidence="2">
    <location>
        <begin position="380"/>
        <end position="393"/>
    </location>
</feature>
<name>A0A3N4KW47_9PEZI</name>
<feature type="region of interest" description="Disordered" evidence="2">
    <location>
        <begin position="155"/>
        <end position="246"/>
    </location>
</feature>
<gene>
    <name evidence="4" type="ORF">P167DRAFT_491710</name>
</gene>
<evidence type="ECO:0000256" key="2">
    <source>
        <dbReference type="SAM" id="MobiDB-lite"/>
    </source>
</evidence>
<evidence type="ECO:0000259" key="3">
    <source>
        <dbReference type="Pfam" id="PF10058"/>
    </source>
</evidence>
<dbReference type="GO" id="GO:0071788">
    <property type="term" value="P:endoplasmic reticulum tubular network maintenance"/>
    <property type="evidence" value="ECO:0007669"/>
    <property type="project" value="UniProtKB-UniRule"/>
</dbReference>
<dbReference type="PANTHER" id="PTHR22166:SF12">
    <property type="entry name" value="ENDOPLASMIC RETICULUM JUNCTION FORMATION PROTEIN LUNAPARK"/>
    <property type="match status" value="1"/>
</dbReference>
<dbReference type="GO" id="GO:0008270">
    <property type="term" value="F:zinc ion binding"/>
    <property type="evidence" value="ECO:0007669"/>
    <property type="project" value="UniProtKB-KW"/>
</dbReference>
<organism evidence="4 5">
    <name type="scientific">Morchella conica CCBAS932</name>
    <dbReference type="NCBI Taxonomy" id="1392247"/>
    <lineage>
        <taxon>Eukaryota</taxon>
        <taxon>Fungi</taxon>
        <taxon>Dikarya</taxon>
        <taxon>Ascomycota</taxon>
        <taxon>Pezizomycotina</taxon>
        <taxon>Pezizomycetes</taxon>
        <taxon>Pezizales</taxon>
        <taxon>Morchellaceae</taxon>
        <taxon>Morchella</taxon>
    </lineage>
</organism>
<dbReference type="GO" id="GO:1903373">
    <property type="term" value="P:positive regulation of endoplasmic reticulum tubular network organization"/>
    <property type="evidence" value="ECO:0007669"/>
    <property type="project" value="UniProtKB-UniRule"/>
</dbReference>
<dbReference type="InterPro" id="IPR019273">
    <property type="entry name" value="Lunapark_Znf"/>
</dbReference>
<keyword evidence="1" id="KW-0862">Zinc</keyword>
<comment type="subcellular location">
    <subcellularLocation>
        <location evidence="1">Endoplasmic reticulum membrane</location>
        <topology evidence="1">Multi-pass membrane protein</topology>
    </subcellularLocation>
</comment>
<dbReference type="Pfam" id="PF10058">
    <property type="entry name" value="Zn_ribbon_10"/>
    <property type="match status" value="1"/>
</dbReference>
<feature type="compositionally biased region" description="Low complexity" evidence="2">
    <location>
        <begin position="348"/>
        <end position="368"/>
    </location>
</feature>
<evidence type="ECO:0000313" key="4">
    <source>
        <dbReference type="EMBL" id="RPB10005.1"/>
    </source>
</evidence>
<keyword evidence="1" id="KW-0863">Zinc-finger</keyword>
<comment type="domain">
    <text evidence="1">The C4-type zinc finger motif is necessary both for its ER three-way tubular junction localization and formation.</text>
</comment>
<dbReference type="Proteomes" id="UP000277580">
    <property type="component" value="Unassembled WGS sequence"/>
</dbReference>
<comment type="similarity">
    <text evidence="1">Belongs to the lunapark family.</text>
</comment>
<reference evidence="4 5" key="1">
    <citation type="journal article" date="2018" name="Nat. Ecol. Evol.">
        <title>Pezizomycetes genomes reveal the molecular basis of ectomycorrhizal truffle lifestyle.</title>
        <authorList>
            <person name="Murat C."/>
            <person name="Payen T."/>
            <person name="Noel B."/>
            <person name="Kuo A."/>
            <person name="Morin E."/>
            <person name="Chen J."/>
            <person name="Kohler A."/>
            <person name="Krizsan K."/>
            <person name="Balestrini R."/>
            <person name="Da Silva C."/>
            <person name="Montanini B."/>
            <person name="Hainaut M."/>
            <person name="Levati E."/>
            <person name="Barry K.W."/>
            <person name="Belfiori B."/>
            <person name="Cichocki N."/>
            <person name="Clum A."/>
            <person name="Dockter R.B."/>
            <person name="Fauchery L."/>
            <person name="Guy J."/>
            <person name="Iotti M."/>
            <person name="Le Tacon F."/>
            <person name="Lindquist E.A."/>
            <person name="Lipzen A."/>
            <person name="Malagnac F."/>
            <person name="Mello A."/>
            <person name="Molinier V."/>
            <person name="Miyauchi S."/>
            <person name="Poulain J."/>
            <person name="Riccioni C."/>
            <person name="Rubini A."/>
            <person name="Sitrit Y."/>
            <person name="Splivallo R."/>
            <person name="Traeger S."/>
            <person name="Wang M."/>
            <person name="Zifcakova L."/>
            <person name="Wipf D."/>
            <person name="Zambonelli A."/>
            <person name="Paolocci F."/>
            <person name="Nowrousian M."/>
            <person name="Ottonello S."/>
            <person name="Baldrian P."/>
            <person name="Spatafora J.W."/>
            <person name="Henrissat B."/>
            <person name="Nagy L.G."/>
            <person name="Aury J.M."/>
            <person name="Wincker P."/>
            <person name="Grigoriev I.V."/>
            <person name="Bonfante P."/>
            <person name="Martin F.M."/>
        </authorList>
    </citation>
    <scope>NUCLEOTIDE SEQUENCE [LARGE SCALE GENOMIC DNA]</scope>
    <source>
        <strain evidence="4 5">CCBAS932</strain>
    </source>
</reference>
<keyword evidence="5" id="KW-1185">Reference proteome</keyword>
<feature type="domain" description="Lunapark zinc ribbon" evidence="3">
    <location>
        <begin position="266"/>
        <end position="322"/>
    </location>
</feature>
<feature type="compositionally biased region" description="Basic residues" evidence="2">
    <location>
        <begin position="416"/>
        <end position="427"/>
    </location>
</feature>
<dbReference type="InParanoid" id="A0A3N4KW47"/>
<comment type="function">
    <text evidence="1">Plays a role in determining ER morphology.</text>
</comment>
<keyword evidence="1" id="KW-0472">Membrane</keyword>
<keyword evidence="1" id="KW-0812">Transmembrane</keyword>
<dbReference type="AlphaFoldDB" id="A0A3N4KW47"/>
<feature type="compositionally biased region" description="Acidic residues" evidence="2">
    <location>
        <begin position="401"/>
        <end position="411"/>
    </location>
</feature>
<dbReference type="EMBL" id="ML119146">
    <property type="protein sequence ID" value="RPB10005.1"/>
    <property type="molecule type" value="Genomic_DNA"/>
</dbReference>
<dbReference type="STRING" id="1392247.A0A3N4KW47"/>
<keyword evidence="1" id="KW-0256">Endoplasmic reticulum</keyword>
<dbReference type="PANTHER" id="PTHR22166">
    <property type="entry name" value="ENDOPLASMIC RETICULUM JUNCTION FORMATION PROTEIN LUNAPARK"/>
    <property type="match status" value="1"/>
</dbReference>
<comment type="caution">
    <text evidence="1">Lacks conserved residue(s) required for the propagation of feature annotation.</text>
</comment>
<sequence length="427" mass="47262">MVSFWPFKGDDNSPDSFERILSKLASQIQAETSKLALLRLQLRRYKGLWTIYTSFAYIFYVLVIFLVVGWKEVGPPQIAGLVGGPIGIWGVRSLLVLYYNGRISTTETKLEDLQTKQRDTVEKLKAATKFSTTQSIIEKYGGGPISPSISEIERNKMQHAQQQGPPGHPNNNQQLRQRSQGQPSGTSGSVPPSPQQIQQQFVQQQLQQQQQERGQQHLAPPSGVNNPNPVKKFNRPSPIPVLSFPQTTVQTPARQIAPEEIHSPRWYDRVLDVLVGEDETSAKNRFALICKNCRMVNGLAPPGTKSLEDVEGWGCARCGMMNGKPPSRPLSRKGDEEEMDMIHGLGVRGSRISKSSSPTPSESVSVRSTRSRTKKASPEPEPEPELELSEEDSSAATGSDQIEDEEAEEVEEAPKPKGRVTRGSKKA</sequence>
<accession>A0A3N4KW47</accession>
<evidence type="ECO:0000313" key="5">
    <source>
        <dbReference type="Proteomes" id="UP000277580"/>
    </source>
</evidence>
<evidence type="ECO:0000256" key="1">
    <source>
        <dbReference type="RuleBase" id="RU367073"/>
    </source>
</evidence>
<feature type="region of interest" description="Disordered" evidence="2">
    <location>
        <begin position="346"/>
        <end position="427"/>
    </location>
</feature>
<feature type="transmembrane region" description="Helical" evidence="1">
    <location>
        <begin position="49"/>
        <end position="70"/>
    </location>
</feature>
<dbReference type="OrthoDB" id="1725934at2759"/>
<keyword evidence="1" id="KW-0479">Metal-binding</keyword>
<keyword evidence="1" id="KW-1133">Transmembrane helix</keyword>
<dbReference type="InterPro" id="IPR040115">
    <property type="entry name" value="Lnp"/>
</dbReference>
<dbReference type="GO" id="GO:0098826">
    <property type="term" value="C:endoplasmic reticulum tubular network membrane"/>
    <property type="evidence" value="ECO:0007669"/>
    <property type="project" value="UniProtKB-UniRule"/>
</dbReference>
<proteinExistence type="inferred from homology"/>
<feature type="compositionally biased region" description="Low complexity" evidence="2">
    <location>
        <begin position="158"/>
        <end position="213"/>
    </location>
</feature>
<protein>
    <recommendedName>
        <fullName evidence="1">Endoplasmic reticulum junction formation protein lunapark</fullName>
    </recommendedName>
</protein>